<dbReference type="Gene3D" id="1.10.10.60">
    <property type="entry name" value="Homeodomain-like"/>
    <property type="match status" value="1"/>
</dbReference>
<feature type="compositionally biased region" description="Basic and acidic residues" evidence="5">
    <location>
        <begin position="748"/>
        <end position="761"/>
    </location>
</feature>
<evidence type="ECO:0000256" key="5">
    <source>
        <dbReference type="SAM" id="MobiDB-lite"/>
    </source>
</evidence>
<keyword evidence="2" id="KW-0238">DNA-binding</keyword>
<dbReference type="Gene3D" id="1.10.10.10">
    <property type="entry name" value="Winged helix-like DNA-binding domain superfamily/Winged helix DNA-binding domain"/>
    <property type="match status" value="1"/>
</dbReference>
<proteinExistence type="predicted"/>
<reference evidence="9 10" key="1">
    <citation type="journal article" date="2023" name="Plant Dis.">
        <title>First Report of Diplodia intermedia Causing Canker and Dieback Diseases on Apple Trees in Canada.</title>
        <authorList>
            <person name="Ellouze W."/>
            <person name="Ilyukhin E."/>
            <person name="Sulman M."/>
            <person name="Ali S."/>
        </authorList>
    </citation>
    <scope>NUCLEOTIDE SEQUENCE [LARGE SCALE GENOMIC DNA]</scope>
    <source>
        <strain evidence="9 10">M45-28</strain>
    </source>
</reference>
<dbReference type="PROSITE" id="PS51293">
    <property type="entry name" value="SANT"/>
    <property type="match status" value="1"/>
</dbReference>
<dbReference type="CDD" id="cd02336">
    <property type="entry name" value="ZZ_RSC8"/>
    <property type="match status" value="1"/>
</dbReference>
<dbReference type="InterPro" id="IPR001005">
    <property type="entry name" value="SANT/Myb"/>
</dbReference>
<dbReference type="Proteomes" id="UP001521184">
    <property type="component" value="Unassembled WGS sequence"/>
</dbReference>
<keyword evidence="1" id="KW-0805">Transcription regulation</keyword>
<dbReference type="CDD" id="cd00167">
    <property type="entry name" value="SANT"/>
    <property type="match status" value="1"/>
</dbReference>
<feature type="region of interest" description="Disordered" evidence="5">
    <location>
        <begin position="734"/>
        <end position="761"/>
    </location>
</feature>
<comment type="caution">
    <text evidence="9">The sequence shown here is derived from an EMBL/GenBank/DDBJ whole genome shotgun (WGS) entry which is preliminary data.</text>
</comment>
<dbReference type="Pfam" id="PF00249">
    <property type="entry name" value="Myb_DNA-binding"/>
    <property type="match status" value="1"/>
</dbReference>
<evidence type="ECO:0000259" key="7">
    <source>
        <dbReference type="PROSITE" id="PS50934"/>
    </source>
</evidence>
<feature type="region of interest" description="Disordered" evidence="5">
    <location>
        <begin position="325"/>
        <end position="357"/>
    </location>
</feature>
<feature type="region of interest" description="Disordered" evidence="5">
    <location>
        <begin position="74"/>
        <end position="152"/>
    </location>
</feature>
<dbReference type="InterPro" id="IPR007526">
    <property type="entry name" value="SWIRM"/>
</dbReference>
<evidence type="ECO:0000259" key="8">
    <source>
        <dbReference type="PROSITE" id="PS51293"/>
    </source>
</evidence>
<dbReference type="InterPro" id="IPR032451">
    <property type="entry name" value="SMARCC_C"/>
</dbReference>
<evidence type="ECO:0000256" key="2">
    <source>
        <dbReference type="ARBA" id="ARBA00023125"/>
    </source>
</evidence>
<dbReference type="EMBL" id="JAKEKT020000005">
    <property type="protein sequence ID" value="KAL1650002.1"/>
    <property type="molecule type" value="Genomic_DNA"/>
</dbReference>
<evidence type="ECO:0000256" key="4">
    <source>
        <dbReference type="ARBA" id="ARBA00023242"/>
    </source>
</evidence>
<dbReference type="SUPFAM" id="SSF46689">
    <property type="entry name" value="Homeodomain-like"/>
    <property type="match status" value="2"/>
</dbReference>
<organism evidence="9 10">
    <name type="scientific">Diplodia intermedia</name>
    <dbReference type="NCBI Taxonomy" id="856260"/>
    <lineage>
        <taxon>Eukaryota</taxon>
        <taxon>Fungi</taxon>
        <taxon>Dikarya</taxon>
        <taxon>Ascomycota</taxon>
        <taxon>Pezizomycotina</taxon>
        <taxon>Dothideomycetes</taxon>
        <taxon>Dothideomycetes incertae sedis</taxon>
        <taxon>Botryosphaeriales</taxon>
        <taxon>Botryosphaeriaceae</taxon>
        <taxon>Diplodia</taxon>
    </lineage>
</organism>
<feature type="region of interest" description="Disordered" evidence="5">
    <location>
        <begin position="561"/>
        <end position="600"/>
    </location>
</feature>
<keyword evidence="10" id="KW-1185">Reference proteome</keyword>
<dbReference type="PROSITE" id="PS50934">
    <property type="entry name" value="SWIRM"/>
    <property type="match status" value="1"/>
</dbReference>
<feature type="domain" description="SANT" evidence="8">
    <location>
        <begin position="440"/>
        <end position="491"/>
    </location>
</feature>
<dbReference type="Pfam" id="PF16495">
    <property type="entry name" value="SWIRM-assoc_1"/>
    <property type="match status" value="1"/>
</dbReference>
<evidence type="ECO:0000256" key="1">
    <source>
        <dbReference type="ARBA" id="ARBA00023015"/>
    </source>
</evidence>
<keyword evidence="4" id="KW-0539">Nucleus</keyword>
<feature type="compositionally biased region" description="Polar residues" evidence="5">
    <location>
        <begin position="143"/>
        <end position="152"/>
    </location>
</feature>
<feature type="domain" description="SWIRM" evidence="7">
    <location>
        <begin position="166"/>
        <end position="263"/>
    </location>
</feature>
<name>A0ABR3U2N3_9PEZI</name>
<feature type="compositionally biased region" description="Basic and acidic residues" evidence="5">
    <location>
        <begin position="570"/>
        <end position="579"/>
    </location>
</feature>
<dbReference type="PANTHER" id="PTHR12802:SF41">
    <property type="entry name" value="BRAHMA ASSOCIATED PROTEIN 155 KDA"/>
    <property type="match status" value="1"/>
</dbReference>
<evidence type="ECO:0000256" key="3">
    <source>
        <dbReference type="ARBA" id="ARBA00023163"/>
    </source>
</evidence>
<feature type="region of interest" description="Disordered" evidence="5">
    <location>
        <begin position="1"/>
        <end position="55"/>
    </location>
</feature>
<dbReference type="PROSITE" id="PS50090">
    <property type="entry name" value="MYB_LIKE"/>
    <property type="match status" value="1"/>
</dbReference>
<evidence type="ECO:0000313" key="9">
    <source>
        <dbReference type="EMBL" id="KAL1650002.1"/>
    </source>
</evidence>
<protein>
    <submittedName>
        <fullName evidence="9">SWI/SNF and RSC complex subunit Ssr2</fullName>
    </submittedName>
</protein>
<dbReference type="SMART" id="SM00717">
    <property type="entry name" value="SANT"/>
    <property type="match status" value="1"/>
</dbReference>
<gene>
    <name evidence="9" type="primary">ssr2</name>
    <name evidence="9" type="ORF">SLS58_001379</name>
</gene>
<feature type="compositionally biased region" description="Basic and acidic residues" evidence="5">
    <location>
        <begin position="119"/>
        <end position="133"/>
    </location>
</feature>
<dbReference type="InterPro" id="IPR036388">
    <property type="entry name" value="WH-like_DNA-bd_sf"/>
</dbReference>
<accession>A0ABR3U2N3</accession>
<keyword evidence="3" id="KW-0804">Transcription</keyword>
<evidence type="ECO:0000259" key="6">
    <source>
        <dbReference type="PROSITE" id="PS50090"/>
    </source>
</evidence>
<sequence>MSFHDDDPDILPPSPHFEDYLPWLPSSGEPIDAEPTEIQPPPPALNDGSSPLTSLGTDVLEFVNWDADTAMADDAQDLALKDNSTPNPVSDNPLDAPEGPRPDNEDADAAEDEEMGGMDDTKKEGGSPEKEAGDNADAAADDQPTQTKSALENQARSHLIAQTHAIILPSYSTWFDMNTIHNIERKALPEFFNSRNRSKTPAVYKDYRDFMVNTYRLNPAEYLTVTACRRNLAGDVCAIMRVHAFLEQWGLINYQVDPDTRPSNIGPPFTGHFKITADTPRGLQPHQPAPKPAVTVGKPLTATDRLASQTPASKEDLNLEIRRNAYESNGKEVTPADTKEKPANGEGSTANGTPLADSKSLVDALKEPGRQVNCFSCGIDCTRVHYHNTKSAPHSASGKTAAMLKYDLCPNCFLEGRFPSSSAASDYTKIENDKYSGIPDRNAPWTDGETLRLLEALEMFDEDWNQVAEYVGDRTREECVLKFLQLEIEDQYLEEQENASKTELTGGNLAYLSNGRLPFTQADNAVLSVMGFLAGLADPAVTAAAAGKSVDEMKRALREKLEKGGAPSAESDKGKEKEASAAPAAAQVKNEDSMEVDANSPQATDAVALQTDASKPANPYATVPLALSAARSAALASHEERNISRLVSSAVNVELQKMQLKLQQFSELEQVLSAERRDLERRRQQLFLDRLGFQKRMRSVEDAFKRAAISGPQDGMKIVQEAVHGANAFGEKLGVQKVDSDEEAEVTPLKEGDEGFKSHEI</sequence>
<dbReference type="PANTHER" id="PTHR12802">
    <property type="entry name" value="SWI/SNF COMPLEX-RELATED"/>
    <property type="match status" value="1"/>
</dbReference>
<dbReference type="Pfam" id="PF04433">
    <property type="entry name" value="SWIRM"/>
    <property type="match status" value="1"/>
</dbReference>
<dbReference type="InterPro" id="IPR041984">
    <property type="entry name" value="Rsc8/Ssr1/Ssr2_ZZ"/>
</dbReference>
<dbReference type="InterPro" id="IPR017884">
    <property type="entry name" value="SANT_dom"/>
</dbReference>
<feature type="compositionally biased region" description="Acidic residues" evidence="5">
    <location>
        <begin position="105"/>
        <end position="117"/>
    </location>
</feature>
<dbReference type="InterPro" id="IPR009057">
    <property type="entry name" value="Homeodomain-like_sf"/>
</dbReference>
<evidence type="ECO:0000313" key="10">
    <source>
        <dbReference type="Proteomes" id="UP001521184"/>
    </source>
</evidence>
<feature type="domain" description="Myb-like" evidence="6">
    <location>
        <begin position="441"/>
        <end position="487"/>
    </location>
</feature>